<name>A0A498S8Y7_ACAVI</name>
<dbReference type="EC" id="2.7.7.6" evidence="1"/>
<dbReference type="GO" id="GO:0006096">
    <property type="term" value="P:glycolytic process"/>
    <property type="evidence" value="ECO:0007669"/>
    <property type="project" value="UniProtKB-KW"/>
</dbReference>
<dbReference type="EMBL" id="UPTC01000348">
    <property type="protein sequence ID" value="VBB28123.1"/>
    <property type="molecule type" value="Genomic_DNA"/>
</dbReference>
<dbReference type="OrthoDB" id="5847021at2759"/>
<keyword evidence="8" id="KW-0472">Membrane</keyword>
<dbReference type="Gene3D" id="3.30.70.250">
    <property type="entry name" value="Malonyl-CoA ACP transacylase, ACP-binding"/>
    <property type="match status" value="1"/>
</dbReference>
<dbReference type="GO" id="GO:0003677">
    <property type="term" value="F:DNA binding"/>
    <property type="evidence" value="ECO:0007669"/>
    <property type="project" value="InterPro"/>
</dbReference>
<dbReference type="GO" id="GO:0006351">
    <property type="term" value="P:DNA-templated transcription"/>
    <property type="evidence" value="ECO:0007669"/>
    <property type="project" value="InterPro"/>
</dbReference>
<keyword evidence="5" id="KW-0460">Magnesium</keyword>
<dbReference type="CDD" id="cd02735">
    <property type="entry name" value="RNAP_I_Rpa1_C"/>
    <property type="match status" value="1"/>
</dbReference>
<dbReference type="PANTHER" id="PTHR21208">
    <property type="entry name" value="ADP-DEPENDENT GLUCOKINASE"/>
    <property type="match status" value="1"/>
</dbReference>
<feature type="compositionally biased region" description="Acidic residues" evidence="7">
    <location>
        <begin position="520"/>
        <end position="539"/>
    </location>
</feature>
<dbReference type="GO" id="GO:0043843">
    <property type="term" value="F:ADP-specific glucokinase activity"/>
    <property type="evidence" value="ECO:0007669"/>
    <property type="project" value="TreeGrafter"/>
</dbReference>
<dbReference type="Gene3D" id="3.30.70.2850">
    <property type="match status" value="1"/>
</dbReference>
<feature type="domain" description="HORMA" evidence="9">
    <location>
        <begin position="797"/>
        <end position="1004"/>
    </location>
</feature>
<dbReference type="InterPro" id="IPR003511">
    <property type="entry name" value="HORMA_dom"/>
</dbReference>
<dbReference type="InterPro" id="IPR016035">
    <property type="entry name" value="Acyl_Trfase/lysoPLipase"/>
</dbReference>
<dbReference type="PROSITE" id="PS50815">
    <property type="entry name" value="HORMA"/>
    <property type="match status" value="1"/>
</dbReference>
<dbReference type="STRING" id="6277.A0A498S8Y7"/>
<dbReference type="InterPro" id="IPR007081">
    <property type="entry name" value="RNA_pol_Rpb1_5"/>
</dbReference>
<dbReference type="PANTHER" id="PTHR21208:SF0">
    <property type="entry name" value="ADP-DEPENDENT GLUCOKINASE"/>
    <property type="match status" value="1"/>
</dbReference>
<evidence type="ECO:0000259" key="9">
    <source>
        <dbReference type="PROSITE" id="PS50815"/>
    </source>
</evidence>
<dbReference type="Pfam" id="PF00698">
    <property type="entry name" value="Acyl_transf_1"/>
    <property type="match status" value="1"/>
</dbReference>
<dbReference type="InterPro" id="IPR007666">
    <property type="entry name" value="ADP_PFK/GK"/>
</dbReference>
<proteinExistence type="predicted"/>
<evidence type="ECO:0000313" key="11">
    <source>
        <dbReference type="Proteomes" id="UP000276991"/>
    </source>
</evidence>
<evidence type="ECO:0000256" key="3">
    <source>
        <dbReference type="ARBA" id="ARBA00022723"/>
    </source>
</evidence>
<evidence type="ECO:0000256" key="2">
    <source>
        <dbReference type="ARBA" id="ARBA00022679"/>
    </source>
</evidence>
<accession>A0A498S8Y7</accession>
<evidence type="ECO:0000256" key="7">
    <source>
        <dbReference type="SAM" id="MobiDB-lite"/>
    </source>
</evidence>
<feature type="transmembrane region" description="Helical" evidence="8">
    <location>
        <begin position="769"/>
        <end position="794"/>
    </location>
</feature>
<dbReference type="SUPFAM" id="SSF56019">
    <property type="entry name" value="The spindle assembly checkpoint protein mad2"/>
    <property type="match status" value="1"/>
</dbReference>
<feature type="compositionally biased region" description="Basic and acidic residues" evidence="7">
    <location>
        <begin position="456"/>
        <end position="465"/>
    </location>
</feature>
<keyword evidence="8" id="KW-0812">Transmembrane</keyword>
<dbReference type="InterPro" id="IPR047107">
    <property type="entry name" value="DNA-dir_RNA_pol1_lsu_C"/>
</dbReference>
<dbReference type="InterPro" id="IPR014043">
    <property type="entry name" value="Acyl_transferase_dom"/>
</dbReference>
<sequence length="2019" mass="228864">ISCELGQIELEGHRPPMTSTGRTLPSFRSFDTSPRAGGFVDQRFLTGINPQELFFHTMAGREGLIDTAVKTSRSGYLQRCIVKHLEGLVTHYDSTVRDHDGSVIQFRYGEDGMDVCKSTFMNSKQFDFLADNMQVLRSRVLPVGYNEDDWDLKKCEKAYKKVKKWRRKYGIHNKKIYKSGYVEFSKEYRGTPKEKIQKMWFELTDKERYEYHSKAGKACPAAVDEKMNPNRSLGALPQKLLDDIDEYMHMKSNIGADIPLDTFRKSLYWKGMRCRVDPGENVGLLAAQSIGEPSTQMTLNTFHFAGRGEMNVTLGIPRLREILMSASKDIKTPSAEIHIKPGTSPERIEAIRRELDRIYLKDLIKKFIIYERINLHEKESWRCYELHLELLRTKERMEYIRHISRRRILGEVERRFIKAIGKRISDRCREMTDYQALQHKKLKLSNFAVGVGSEEEAPKPKKQDEGMSSDEEVGGGIDLDADGSRILKRHLDDAAEYEGEEDEQRVVLPQQEVEEAFMEISTESEDDAETALEGDDDANDSSAAQQKFQEAEISRIQSVITSSPLVRDYKFDVKSNRWCTVTFQLPLSTKTKLDVGALVERELEKFLIWETPGIEKCIVRCENRGDDQYQILATQGINVQALMKHSDVLDVNTLYSNNLNMMCNNYGIEACGRALVKEIIRVFTPYGIDINLRHLTLTADYMTFTGRIQPFSRSAMSSNASPFQRMTFETTIAFMRDALINGDDDHLMSPSSRLVIGGLLRSGTGIFDLMILTFARTVSILAALAILGICWAFLQNRHKEAFLSAVQRFALLATLRHYVTFKCFLNVSSTRLNDIVSVFVACCIVTEDTEIGKKLSALLYAVSEAIEKHYLRDFFILVSTEEADNMDEVIEAYTLTFTYTDGGGLLLRSPSHEIAVSCENVNELRKEVIALLHRLDILMNALSPVPQNAFPYFKLTYYSSTPYTYEPVGFKSSPTIYHFKKMTFISKISVGNFSTKFESCSLCLESVFFGGTNEQYEQSVSTEKNELQKIIEDEDSTPKSRNLRISSLEAQMEARNDISQENSAEIFESMRASPLEGDSPNEPVKAVILSCEEALASTTDLQKSDFNSEYAGESSGQFATFGSPSGPYINSPRMDSTVSLPTVTELVNREPALKKGSNIRSPSSGISIIAESDMTRELFLRRSSNLGTSSNSEPKTKKMKISRSKVDYCKVINNVNDLYESFAYFFSRGAAAERHISDPKMFQTLVNFASEPRHRPHHYIGGNAALMAQKIATSFPRTTAYLVGPIGPRSQVLLHPSIVRTNSTRIVKDELHVIIEYKRGEILDEYVAPASSRFITSHDQYSGSAVVIEMFFKAINQFNPDLVILAGVHLLQNQNKEMQMEKLRLIKRNLLQVKHNIPIHFQLGNMGNPDHVADVLHRIVPHVDSLGLNEQELTFFSHVANGPYTDLYPVFPGAIHVYKVVDMLYWLLTKFGHNSTDPESKNYHYRLSRIHFYSLTFHLMVYKGTDWSNLASGLAAGAKVAARQSCKITDDLHTDNLELRISKAPLLDKEVGKRYVFEPQRPIASWMRNDVVFIYTPALICKFPTRTVGIDDAVSATGLIFSQFYRFSSWRRILLNLLKQIRLNERTASNGGDGPAKWLDDAVTYTDVQTSFVDPCTSLPYPEKELYRFLENKAPKVIEKTDNKTDGKRSKSGELDFSQLPIEEQVIVLFPGQGTQYVGMGKKVMDYSKVINVYEKASEILQYDLLKLCLEVGPKSKLDQTIYSQPAIFVSSLAAWEKAKAENETLSARTTDVAGFSVGEFAALVVSEILSFEDALRLVKIRAEAMQQCSLRYHSGMITIRVNAATRLEEALQDAKAYAWEKGELPICEVANYLFCGVKVIGASENCIDFLNNNQEKYVFQVVKRLSVNGAFHTTLMKDAANTLKSALKEVKISQQPRMNIYSNYTGKLYVYKEKQIREAIVKQVYSPVKWEQIQQLLHAKHQDFKFPTFMEVGPGKQLGAMLLKISKKAYKNYVNYPV</sequence>
<reference evidence="10 11" key="1">
    <citation type="submission" date="2018-08" db="EMBL/GenBank/DDBJ databases">
        <authorList>
            <person name="Laetsch R D."/>
            <person name="Stevens L."/>
            <person name="Kumar S."/>
            <person name="Blaxter L. M."/>
        </authorList>
    </citation>
    <scope>NUCLEOTIDE SEQUENCE [LARGE SCALE GENOMIC DNA]</scope>
</reference>
<dbReference type="Proteomes" id="UP000276991">
    <property type="component" value="Unassembled WGS sequence"/>
</dbReference>
<dbReference type="InterPro" id="IPR029056">
    <property type="entry name" value="Ribokinase-like"/>
</dbReference>
<keyword evidence="3" id="KW-0479">Metal-binding</keyword>
<dbReference type="InterPro" id="IPR036570">
    <property type="entry name" value="HORMA_dom_sf"/>
</dbReference>
<dbReference type="SUPFAM" id="SSF64484">
    <property type="entry name" value="beta and beta-prime subunits of DNA dependent RNA-polymerase"/>
    <property type="match status" value="1"/>
</dbReference>
<dbReference type="Pfam" id="PF04998">
    <property type="entry name" value="RNA_pol_Rpb1_5"/>
    <property type="match status" value="1"/>
</dbReference>
<keyword evidence="6" id="KW-0324">Glycolysis</keyword>
<dbReference type="GO" id="GO:0006006">
    <property type="term" value="P:glucose metabolic process"/>
    <property type="evidence" value="ECO:0007669"/>
    <property type="project" value="TreeGrafter"/>
</dbReference>
<dbReference type="GO" id="GO:0003899">
    <property type="term" value="F:DNA-directed RNA polymerase activity"/>
    <property type="evidence" value="ECO:0007669"/>
    <property type="project" value="UniProtKB-EC"/>
</dbReference>
<feature type="non-terminal residue" evidence="10">
    <location>
        <position position="1"/>
    </location>
</feature>
<organism evidence="10 11">
    <name type="scientific">Acanthocheilonema viteae</name>
    <name type="common">Filarial nematode worm</name>
    <name type="synonym">Dipetalonema viteae</name>
    <dbReference type="NCBI Taxonomy" id="6277"/>
    <lineage>
        <taxon>Eukaryota</taxon>
        <taxon>Metazoa</taxon>
        <taxon>Ecdysozoa</taxon>
        <taxon>Nematoda</taxon>
        <taxon>Chromadorea</taxon>
        <taxon>Rhabditida</taxon>
        <taxon>Spirurina</taxon>
        <taxon>Spiruromorpha</taxon>
        <taxon>Filarioidea</taxon>
        <taxon>Onchocercidae</taxon>
        <taxon>Acanthocheilonema</taxon>
    </lineage>
</organism>
<dbReference type="Pfam" id="PF02301">
    <property type="entry name" value="HORMA"/>
    <property type="match status" value="1"/>
</dbReference>
<dbReference type="Gene3D" id="6.10.250.2940">
    <property type="match status" value="1"/>
</dbReference>
<dbReference type="GO" id="GO:0005783">
    <property type="term" value="C:endoplasmic reticulum"/>
    <property type="evidence" value="ECO:0007669"/>
    <property type="project" value="TreeGrafter"/>
</dbReference>
<dbReference type="SUPFAM" id="SSF52151">
    <property type="entry name" value="FabD/lysophospholipase-like"/>
    <property type="match status" value="1"/>
</dbReference>
<dbReference type="SMART" id="SM00827">
    <property type="entry name" value="PKS_AT"/>
    <property type="match status" value="1"/>
</dbReference>
<evidence type="ECO:0000256" key="4">
    <source>
        <dbReference type="ARBA" id="ARBA00022777"/>
    </source>
</evidence>
<evidence type="ECO:0000313" key="10">
    <source>
        <dbReference type="EMBL" id="VBB28123.1"/>
    </source>
</evidence>
<dbReference type="Gene3D" id="3.40.366.10">
    <property type="entry name" value="Malonyl-Coenzyme A Acyl Carrier Protein, domain 2"/>
    <property type="match status" value="1"/>
</dbReference>
<gene>
    <name evidence="10" type="ORF">NAV_LOCUS2953</name>
</gene>
<dbReference type="Pfam" id="PF04587">
    <property type="entry name" value="ADP_PFK_GK"/>
    <property type="match status" value="1"/>
</dbReference>
<feature type="transmembrane region" description="Helical" evidence="8">
    <location>
        <begin position="801"/>
        <end position="819"/>
    </location>
</feature>
<feature type="region of interest" description="Disordered" evidence="7">
    <location>
        <begin position="520"/>
        <end position="547"/>
    </location>
</feature>
<protein>
    <recommendedName>
        <fullName evidence="1">DNA-directed RNA polymerase</fullName>
        <ecNumber evidence="1">2.7.7.6</ecNumber>
    </recommendedName>
</protein>
<dbReference type="Gene3D" id="3.30.900.10">
    <property type="entry name" value="HORMA domain"/>
    <property type="match status" value="1"/>
</dbReference>
<dbReference type="SUPFAM" id="SSF53613">
    <property type="entry name" value="Ribokinase-like"/>
    <property type="match status" value="1"/>
</dbReference>
<evidence type="ECO:0000256" key="1">
    <source>
        <dbReference type="ARBA" id="ARBA00012418"/>
    </source>
</evidence>
<dbReference type="PROSITE" id="PS51255">
    <property type="entry name" value="ADPK"/>
    <property type="match status" value="1"/>
</dbReference>
<keyword evidence="4" id="KW-0418">Kinase</keyword>
<dbReference type="Gene3D" id="6.20.50.80">
    <property type="match status" value="1"/>
</dbReference>
<keyword evidence="2" id="KW-0808">Transferase</keyword>
<dbReference type="InterPro" id="IPR001227">
    <property type="entry name" value="Ac_transferase_dom_sf"/>
</dbReference>
<evidence type="ECO:0000256" key="8">
    <source>
        <dbReference type="SAM" id="Phobius"/>
    </source>
</evidence>
<keyword evidence="11" id="KW-1185">Reference proteome</keyword>
<dbReference type="GO" id="GO:0046872">
    <property type="term" value="F:metal ion binding"/>
    <property type="evidence" value="ECO:0007669"/>
    <property type="project" value="UniProtKB-KW"/>
</dbReference>
<feature type="region of interest" description="Disordered" evidence="7">
    <location>
        <begin position="451"/>
        <end position="480"/>
    </location>
</feature>
<dbReference type="Gene3D" id="3.40.1190.20">
    <property type="match status" value="1"/>
</dbReference>
<keyword evidence="8" id="KW-1133">Transmembrane helix</keyword>
<evidence type="ECO:0000256" key="6">
    <source>
        <dbReference type="ARBA" id="ARBA00023152"/>
    </source>
</evidence>
<evidence type="ECO:0000256" key="5">
    <source>
        <dbReference type="ARBA" id="ARBA00022842"/>
    </source>
</evidence>